<reference evidence="1" key="2">
    <citation type="submission" date="2025-03" db="EMBL/GenBank/DDBJ databases">
        <authorList>
            <consortium name="ELIXIR-Norway"/>
            <consortium name="Elixir Norway"/>
        </authorList>
    </citation>
    <scope>NUCLEOTIDE SEQUENCE</scope>
</reference>
<feature type="non-terminal residue" evidence="1">
    <location>
        <position position="185"/>
    </location>
</feature>
<gene>
    <name evidence="1" type="ORF">MRATA1EN22A_LOCUS5802</name>
</gene>
<reference evidence="1" key="1">
    <citation type="submission" date="2023-05" db="EMBL/GenBank/DDBJ databases">
        <authorList>
            <consortium name="ELIXIR-Norway"/>
        </authorList>
    </citation>
    <scope>NUCLEOTIDE SEQUENCE</scope>
</reference>
<accession>A0AC59YGJ6</accession>
<evidence type="ECO:0000313" key="1">
    <source>
        <dbReference type="EMBL" id="CAM9671635.1"/>
    </source>
</evidence>
<sequence>VHTDTPSAGSTTPTSSSASSTLKGLSCPRVGPHLLILQTSENQAPLGHNHFPRRSYHQTYGASELNVPRPSRSLCCKSSLHSRRQRVRERRRDGEREEESQRQRETQRQRDKQRDREKKYIRLSSGRRKGESRAAGARTQSTAATSLLSPPSAQPGPTGREPGSSSSRLSSTPPSLQHPCPSTAP</sequence>
<evidence type="ECO:0000313" key="2">
    <source>
        <dbReference type="Proteomes" id="UP001162501"/>
    </source>
</evidence>
<proteinExistence type="predicted"/>
<protein>
    <submittedName>
        <fullName evidence="1">Uncharacterized protein</fullName>
    </submittedName>
</protein>
<dbReference type="Proteomes" id="UP001162501">
    <property type="component" value="Chromosome 15"/>
</dbReference>
<feature type="non-terminal residue" evidence="1">
    <location>
        <position position="1"/>
    </location>
</feature>
<organism evidence="1 2">
    <name type="scientific">Rangifer tarandus platyrhynchus</name>
    <name type="common">Svalbard reindeer</name>
    <dbReference type="NCBI Taxonomy" id="3082113"/>
    <lineage>
        <taxon>Eukaryota</taxon>
        <taxon>Metazoa</taxon>
        <taxon>Chordata</taxon>
        <taxon>Craniata</taxon>
        <taxon>Vertebrata</taxon>
        <taxon>Euteleostomi</taxon>
        <taxon>Mammalia</taxon>
        <taxon>Eutheria</taxon>
        <taxon>Laurasiatheria</taxon>
        <taxon>Artiodactyla</taxon>
        <taxon>Ruminantia</taxon>
        <taxon>Pecora</taxon>
        <taxon>Cervidae</taxon>
        <taxon>Odocoileinae</taxon>
        <taxon>Rangifer</taxon>
    </lineage>
</organism>
<name>A0AC59YGJ6_RANTA</name>
<dbReference type="EMBL" id="OX596099">
    <property type="protein sequence ID" value="CAM9671635.1"/>
    <property type="molecule type" value="Genomic_DNA"/>
</dbReference>